<comment type="caution">
    <text evidence="1">The sequence shown here is derived from an EMBL/GenBank/DDBJ whole genome shotgun (WGS) entry which is preliminary data.</text>
</comment>
<name>A0ABQ1HZN2_9ALTE</name>
<accession>A0ABQ1HZN2</accession>
<keyword evidence="2" id="KW-1185">Reference proteome</keyword>
<proteinExistence type="predicted"/>
<gene>
    <name evidence="1" type="ORF">GCM10007414_06360</name>
</gene>
<dbReference type="EMBL" id="BMDY01000003">
    <property type="protein sequence ID" value="GGA96172.1"/>
    <property type="molecule type" value="Genomic_DNA"/>
</dbReference>
<sequence>MLVAIFVIVVMALLTAGLTTILRDSSRNAAWEVLGARAELAASSALEQALFSLFPLNPASPLAMSCDDVVEAPALAGPGFATCKVKLSCQQRDVLQLAARFYDLDAVAECGEGEVRVQRQQVVQARTVL</sequence>
<evidence type="ECO:0000313" key="1">
    <source>
        <dbReference type="EMBL" id="GGA96172.1"/>
    </source>
</evidence>
<evidence type="ECO:0000313" key="2">
    <source>
        <dbReference type="Proteomes" id="UP000651977"/>
    </source>
</evidence>
<organism evidence="1 2">
    <name type="scientific">Agarivorans gilvus</name>
    <dbReference type="NCBI Taxonomy" id="680279"/>
    <lineage>
        <taxon>Bacteria</taxon>
        <taxon>Pseudomonadati</taxon>
        <taxon>Pseudomonadota</taxon>
        <taxon>Gammaproteobacteria</taxon>
        <taxon>Alteromonadales</taxon>
        <taxon>Alteromonadaceae</taxon>
        <taxon>Agarivorans</taxon>
    </lineage>
</organism>
<protein>
    <recommendedName>
        <fullName evidence="3">MSHA biogenesis protein MshP</fullName>
    </recommendedName>
</protein>
<dbReference type="Proteomes" id="UP000651977">
    <property type="component" value="Unassembled WGS sequence"/>
</dbReference>
<reference evidence="2" key="1">
    <citation type="journal article" date="2019" name="Int. J. Syst. Evol. Microbiol.">
        <title>The Global Catalogue of Microorganisms (GCM) 10K type strain sequencing project: providing services to taxonomists for standard genome sequencing and annotation.</title>
        <authorList>
            <consortium name="The Broad Institute Genomics Platform"/>
            <consortium name="The Broad Institute Genome Sequencing Center for Infectious Disease"/>
            <person name="Wu L."/>
            <person name="Ma J."/>
        </authorList>
    </citation>
    <scope>NUCLEOTIDE SEQUENCE [LARGE SCALE GENOMIC DNA]</scope>
    <source>
        <strain evidence="2">CGMCC 1.10131</strain>
    </source>
</reference>
<evidence type="ECO:0008006" key="3">
    <source>
        <dbReference type="Google" id="ProtNLM"/>
    </source>
</evidence>